<evidence type="ECO:0000256" key="3">
    <source>
        <dbReference type="ARBA" id="ARBA00022833"/>
    </source>
</evidence>
<dbReference type="Proteomes" id="UP000678499">
    <property type="component" value="Unassembled WGS sequence"/>
</dbReference>
<dbReference type="EMBL" id="OA882924">
    <property type="protein sequence ID" value="CAD7277373.1"/>
    <property type="molecule type" value="Genomic_DNA"/>
</dbReference>
<evidence type="ECO:0000256" key="4">
    <source>
        <dbReference type="SAM" id="MobiDB-lite"/>
    </source>
</evidence>
<dbReference type="InterPro" id="IPR017907">
    <property type="entry name" value="Znf_RING_CS"/>
</dbReference>
<dbReference type="InterPro" id="IPR045696">
    <property type="entry name" value="Ubox5_N"/>
</dbReference>
<dbReference type="PANTHER" id="PTHR13492:SF2">
    <property type="entry name" value="RING FINGER PROTEIN 37"/>
    <property type="match status" value="1"/>
</dbReference>
<evidence type="ECO:0000259" key="6">
    <source>
        <dbReference type="PROSITE" id="PS51698"/>
    </source>
</evidence>
<accession>A0A7R9GDS6</accession>
<keyword evidence="5" id="KW-0732">Signal</keyword>
<dbReference type="Pfam" id="PF19318">
    <property type="entry name" value="DUF5918"/>
    <property type="match status" value="1"/>
</dbReference>
<dbReference type="InterPro" id="IPR003613">
    <property type="entry name" value="Ubox_domain"/>
</dbReference>
<dbReference type="PROSITE" id="PS00518">
    <property type="entry name" value="ZF_RING_1"/>
    <property type="match status" value="1"/>
</dbReference>
<feature type="region of interest" description="Disordered" evidence="4">
    <location>
        <begin position="130"/>
        <end position="154"/>
    </location>
</feature>
<evidence type="ECO:0000313" key="8">
    <source>
        <dbReference type="Proteomes" id="UP000678499"/>
    </source>
</evidence>
<dbReference type="AlphaFoldDB" id="A0A7R9GDS6"/>
<protein>
    <recommendedName>
        <fullName evidence="6">U-box domain-containing protein</fullName>
    </recommendedName>
</protein>
<keyword evidence="8" id="KW-1185">Reference proteome</keyword>
<proteinExistence type="predicted"/>
<dbReference type="GO" id="GO:0005634">
    <property type="term" value="C:nucleus"/>
    <property type="evidence" value="ECO:0007669"/>
    <property type="project" value="TreeGrafter"/>
</dbReference>
<feature type="region of interest" description="Disordered" evidence="4">
    <location>
        <begin position="364"/>
        <end position="407"/>
    </location>
</feature>
<evidence type="ECO:0000313" key="7">
    <source>
        <dbReference type="EMBL" id="CAD7277373.1"/>
    </source>
</evidence>
<keyword evidence="1" id="KW-0479">Metal-binding</keyword>
<dbReference type="GO" id="GO:0034450">
    <property type="term" value="F:ubiquitin-ubiquitin ligase activity"/>
    <property type="evidence" value="ECO:0007669"/>
    <property type="project" value="TreeGrafter"/>
</dbReference>
<feature type="domain" description="U-box" evidence="6">
    <location>
        <begin position="265"/>
        <end position="347"/>
    </location>
</feature>
<dbReference type="SUPFAM" id="SSF57850">
    <property type="entry name" value="RING/U-box"/>
    <property type="match status" value="2"/>
</dbReference>
<dbReference type="OrthoDB" id="20295at2759"/>
<feature type="region of interest" description="Disordered" evidence="4">
    <location>
        <begin position="240"/>
        <end position="260"/>
    </location>
</feature>
<dbReference type="Gene3D" id="3.30.40.10">
    <property type="entry name" value="Zinc/RING finger domain, C3HC4 (zinc finger)"/>
    <property type="match status" value="1"/>
</dbReference>
<dbReference type="Pfam" id="PF04564">
    <property type="entry name" value="U-box"/>
    <property type="match status" value="1"/>
</dbReference>
<keyword evidence="3" id="KW-0862">Zinc</keyword>
<dbReference type="PROSITE" id="PS51698">
    <property type="entry name" value="U_BOX"/>
    <property type="match status" value="1"/>
</dbReference>
<feature type="compositionally biased region" description="Low complexity" evidence="4">
    <location>
        <begin position="378"/>
        <end position="387"/>
    </location>
</feature>
<dbReference type="InterPro" id="IPR039847">
    <property type="entry name" value="Ubox5"/>
</dbReference>
<gene>
    <name evidence="7" type="ORF">NMOB1V02_LOCUS5107</name>
</gene>
<evidence type="ECO:0000256" key="2">
    <source>
        <dbReference type="ARBA" id="ARBA00022771"/>
    </source>
</evidence>
<dbReference type="EMBL" id="CAJPEX010000887">
    <property type="protein sequence ID" value="CAG0917525.1"/>
    <property type="molecule type" value="Genomic_DNA"/>
</dbReference>
<dbReference type="GO" id="GO:0031625">
    <property type="term" value="F:ubiquitin protein ligase binding"/>
    <property type="evidence" value="ECO:0007669"/>
    <property type="project" value="TreeGrafter"/>
</dbReference>
<dbReference type="SMART" id="SM00504">
    <property type="entry name" value="Ubox"/>
    <property type="match status" value="1"/>
</dbReference>
<sequence>MLVDFALAPLLSRVVCDRPCEDDCGVANLLKVKNEERSEGKGLILASFVTSVAELRFEFKWPLELAAVRIVPRIGRHQTTALELGVLPMFPSGGQRSYGRSQEMVMIGRARSEATTGAFLFKNLELSPAQQQRSFPTTTLTPDSGPDGYSDESTLKTLSPQPDDDLHVFKHRGAVRGVVVRLLRGRPPRNAGVARIELWGRPIRETDATAVLQVLRKLGAEHQIGAPALAGPCLRGEERDLDPITSGVTRTHSPRKDNEENNIEDLYPEFFDPISSELMTFPMLLPSGHTVDKCTLDRYCDTEAALHHRPPNDPFTRIPFDNDVHVVVPHSALKDRIDAVLKIRQERGISLNLGRSVGMSIPGPQLYHHETSSQNPRSSILVSSSSSKEFMPVQQPSEPPSKRPRLVENSESKICGENSHADNLERSLADAIAEALADTPVVKSSAKFFTAPTNTGQSCVVCNASRGANLYQLACNHVLCRNCLLGRQDGDRDNFSCSSPSCGRRTPRSQITRVHVS</sequence>
<name>A0A7R9GDS6_9CRUS</name>
<dbReference type="GO" id="GO:0008270">
    <property type="term" value="F:zinc ion binding"/>
    <property type="evidence" value="ECO:0007669"/>
    <property type="project" value="UniProtKB-KW"/>
</dbReference>
<evidence type="ECO:0000256" key="5">
    <source>
        <dbReference type="SAM" id="SignalP"/>
    </source>
</evidence>
<feature type="chain" id="PRO_5036403234" description="U-box domain-containing protein" evidence="5">
    <location>
        <begin position="17"/>
        <end position="517"/>
    </location>
</feature>
<reference evidence="7" key="1">
    <citation type="submission" date="2020-11" db="EMBL/GenBank/DDBJ databases">
        <authorList>
            <person name="Tran Van P."/>
        </authorList>
    </citation>
    <scope>NUCLEOTIDE SEQUENCE</scope>
</reference>
<dbReference type="InterPro" id="IPR013083">
    <property type="entry name" value="Znf_RING/FYVE/PHD"/>
</dbReference>
<feature type="compositionally biased region" description="Polar residues" evidence="4">
    <location>
        <begin position="508"/>
        <end position="517"/>
    </location>
</feature>
<organism evidence="7">
    <name type="scientific">Notodromas monacha</name>
    <dbReference type="NCBI Taxonomy" id="399045"/>
    <lineage>
        <taxon>Eukaryota</taxon>
        <taxon>Metazoa</taxon>
        <taxon>Ecdysozoa</taxon>
        <taxon>Arthropoda</taxon>
        <taxon>Crustacea</taxon>
        <taxon>Oligostraca</taxon>
        <taxon>Ostracoda</taxon>
        <taxon>Podocopa</taxon>
        <taxon>Podocopida</taxon>
        <taxon>Cypridocopina</taxon>
        <taxon>Cypridoidea</taxon>
        <taxon>Cyprididae</taxon>
        <taxon>Notodromas</taxon>
    </lineage>
</organism>
<dbReference type="GO" id="GO:0000209">
    <property type="term" value="P:protein polyubiquitination"/>
    <property type="evidence" value="ECO:0007669"/>
    <property type="project" value="TreeGrafter"/>
</dbReference>
<feature type="region of interest" description="Disordered" evidence="4">
    <location>
        <begin position="495"/>
        <end position="517"/>
    </location>
</feature>
<keyword evidence="2" id="KW-0863">Zinc-finger</keyword>
<feature type="signal peptide" evidence="5">
    <location>
        <begin position="1"/>
        <end position="16"/>
    </location>
</feature>
<evidence type="ECO:0000256" key="1">
    <source>
        <dbReference type="ARBA" id="ARBA00022723"/>
    </source>
</evidence>
<feature type="compositionally biased region" description="Polar residues" evidence="4">
    <location>
        <begin position="130"/>
        <end position="142"/>
    </location>
</feature>
<dbReference type="PANTHER" id="PTHR13492">
    <property type="entry name" value="RING FINGER PROTEIN 37"/>
    <property type="match status" value="1"/>
</dbReference>